<evidence type="ECO:0000259" key="10">
    <source>
        <dbReference type="Pfam" id="PF01909"/>
    </source>
</evidence>
<dbReference type="GO" id="GO:0046872">
    <property type="term" value="F:metal ion binding"/>
    <property type="evidence" value="ECO:0007669"/>
    <property type="project" value="UniProtKB-KW"/>
</dbReference>
<reference evidence="11 12" key="1">
    <citation type="submission" date="2017-10" db="EMBL/GenBank/DDBJ databases">
        <title>Draft genome of Longibacter Salinarum.</title>
        <authorList>
            <person name="Goh K.M."/>
            <person name="Shamsir M.S."/>
            <person name="Lim S.W."/>
        </authorList>
    </citation>
    <scope>NUCLEOTIDE SEQUENCE [LARGE SCALE GENOMIC DNA]</scope>
    <source>
        <strain evidence="11 12">KCTC 52045</strain>
    </source>
</reference>
<dbReference type="Proteomes" id="UP000220102">
    <property type="component" value="Unassembled WGS sequence"/>
</dbReference>
<evidence type="ECO:0000256" key="6">
    <source>
        <dbReference type="ARBA" id="ARBA00022741"/>
    </source>
</evidence>
<evidence type="ECO:0000256" key="8">
    <source>
        <dbReference type="ARBA" id="ARBA00022842"/>
    </source>
</evidence>
<dbReference type="Pfam" id="PF01909">
    <property type="entry name" value="NTP_transf_2"/>
    <property type="match status" value="1"/>
</dbReference>
<dbReference type="InterPro" id="IPR002934">
    <property type="entry name" value="Polymerase_NTP_transf_dom"/>
</dbReference>
<dbReference type="InterPro" id="IPR052038">
    <property type="entry name" value="Type-VII_TA_antitoxin"/>
</dbReference>
<evidence type="ECO:0000256" key="5">
    <source>
        <dbReference type="ARBA" id="ARBA00022723"/>
    </source>
</evidence>
<dbReference type="PANTHER" id="PTHR33571:SF14">
    <property type="entry name" value="PROTEIN ADENYLYLTRANSFERASE MJ0435-RELATED"/>
    <property type="match status" value="1"/>
</dbReference>
<dbReference type="InterPro" id="IPR043519">
    <property type="entry name" value="NT_sf"/>
</dbReference>
<comment type="caution">
    <text evidence="11">The sequence shown here is derived from an EMBL/GenBank/DDBJ whole genome shotgun (WGS) entry which is preliminary data.</text>
</comment>
<keyword evidence="2" id="KW-1277">Toxin-antitoxin system</keyword>
<evidence type="ECO:0000313" key="12">
    <source>
        <dbReference type="Proteomes" id="UP000220102"/>
    </source>
</evidence>
<keyword evidence="12" id="KW-1185">Reference proteome</keyword>
<dbReference type="GO" id="GO:0016779">
    <property type="term" value="F:nucleotidyltransferase activity"/>
    <property type="evidence" value="ECO:0007669"/>
    <property type="project" value="UniProtKB-KW"/>
</dbReference>
<accession>A0A2A8CVZ2</accession>
<protein>
    <recommendedName>
        <fullName evidence="10">Polymerase nucleotidyl transferase domain-containing protein</fullName>
    </recommendedName>
</protein>
<dbReference type="PANTHER" id="PTHR33571">
    <property type="entry name" value="SSL8005 PROTEIN"/>
    <property type="match status" value="1"/>
</dbReference>
<feature type="domain" description="Polymerase nucleotidyl transferase" evidence="10">
    <location>
        <begin position="51"/>
        <end position="126"/>
    </location>
</feature>
<evidence type="ECO:0000256" key="1">
    <source>
        <dbReference type="ARBA" id="ARBA00001946"/>
    </source>
</evidence>
<comment type="cofactor">
    <cofactor evidence="1">
        <name>Mg(2+)</name>
        <dbReference type="ChEBI" id="CHEBI:18420"/>
    </cofactor>
</comment>
<keyword evidence="8" id="KW-0460">Magnesium</keyword>
<evidence type="ECO:0000256" key="4">
    <source>
        <dbReference type="ARBA" id="ARBA00022695"/>
    </source>
</evidence>
<evidence type="ECO:0000256" key="3">
    <source>
        <dbReference type="ARBA" id="ARBA00022679"/>
    </source>
</evidence>
<keyword evidence="7" id="KW-0067">ATP-binding</keyword>
<gene>
    <name evidence="11" type="ORF">CRI94_13625</name>
</gene>
<evidence type="ECO:0000313" key="11">
    <source>
        <dbReference type="EMBL" id="PEN12558.1"/>
    </source>
</evidence>
<dbReference type="Gene3D" id="3.30.460.10">
    <property type="entry name" value="Beta Polymerase, domain 2"/>
    <property type="match status" value="1"/>
</dbReference>
<proteinExistence type="inferred from homology"/>
<evidence type="ECO:0000256" key="9">
    <source>
        <dbReference type="ARBA" id="ARBA00038276"/>
    </source>
</evidence>
<keyword evidence="3" id="KW-0808">Transferase</keyword>
<organism evidence="11 12">
    <name type="scientific">Longibacter salinarum</name>
    <dbReference type="NCBI Taxonomy" id="1850348"/>
    <lineage>
        <taxon>Bacteria</taxon>
        <taxon>Pseudomonadati</taxon>
        <taxon>Rhodothermota</taxon>
        <taxon>Rhodothermia</taxon>
        <taxon>Rhodothermales</taxon>
        <taxon>Salisaetaceae</taxon>
        <taxon>Longibacter</taxon>
    </lineage>
</organism>
<keyword evidence="5" id="KW-0479">Metal-binding</keyword>
<sequence length="145" mass="16276">MAYTYIECVATNGFTLGLSLQARLQFLMSPPTLTIDRVREVVVPALRPFASRISLYGSVAREEHDANSDVDVLVDLRPASERPALGLKWFELEQELSETLGARVELVTERSVSPHIRPYLEKDRVVLYEDRSSVCGAHHGRNPPD</sequence>
<dbReference type="AlphaFoldDB" id="A0A2A8CVZ2"/>
<evidence type="ECO:0000256" key="2">
    <source>
        <dbReference type="ARBA" id="ARBA00022649"/>
    </source>
</evidence>
<evidence type="ECO:0000256" key="7">
    <source>
        <dbReference type="ARBA" id="ARBA00022840"/>
    </source>
</evidence>
<comment type="similarity">
    <text evidence="9">Belongs to the MntA antitoxin family.</text>
</comment>
<dbReference type="SUPFAM" id="SSF81301">
    <property type="entry name" value="Nucleotidyltransferase"/>
    <property type="match status" value="1"/>
</dbReference>
<dbReference type="GO" id="GO:0005524">
    <property type="term" value="F:ATP binding"/>
    <property type="evidence" value="ECO:0007669"/>
    <property type="project" value="UniProtKB-KW"/>
</dbReference>
<keyword evidence="6" id="KW-0547">Nucleotide-binding</keyword>
<name>A0A2A8CVZ2_9BACT</name>
<dbReference type="EMBL" id="PDEQ01000007">
    <property type="protein sequence ID" value="PEN12558.1"/>
    <property type="molecule type" value="Genomic_DNA"/>
</dbReference>
<keyword evidence="4" id="KW-0548">Nucleotidyltransferase</keyword>
<dbReference type="CDD" id="cd05403">
    <property type="entry name" value="NT_KNTase_like"/>
    <property type="match status" value="1"/>
</dbReference>